<proteinExistence type="predicted"/>
<evidence type="ECO:0000313" key="3">
    <source>
        <dbReference type="Proteomes" id="UP000307510"/>
    </source>
</evidence>
<reference evidence="3" key="2">
    <citation type="submission" date="2019-06" db="EMBL/GenBank/DDBJ databases">
        <title>AzeR, a transcriptional regulator that responds to azelaic acid in Pseudomonas nitroreducens.</title>
        <authorList>
            <person name="Bez C."/>
            <person name="Javvadi S.G."/>
            <person name="Bertani I."/>
            <person name="Devescovi G."/>
            <person name="Studholme D.J."/>
            <person name="Geller A."/>
            <person name="Levy A."/>
            <person name="Venturi V."/>
        </authorList>
    </citation>
    <scope>NUCLEOTIDE SEQUENCE [LARGE SCALE GENOMIC DNA]</scope>
    <source>
        <strain evidence="3">DSM 9128</strain>
    </source>
</reference>
<protein>
    <submittedName>
        <fullName evidence="2">ATPase</fullName>
    </submittedName>
</protein>
<dbReference type="InterPro" id="IPR038727">
    <property type="entry name" value="NadR/Ttd14_AAA_dom"/>
</dbReference>
<evidence type="ECO:0000259" key="1">
    <source>
        <dbReference type="Pfam" id="PF13521"/>
    </source>
</evidence>
<dbReference type="RefSeq" id="WP_138214643.1">
    <property type="nucleotide sequence ID" value="NZ_VASG01000004.1"/>
</dbReference>
<accession>A0A5R9A6L1</accession>
<dbReference type="SUPFAM" id="SSF52540">
    <property type="entry name" value="P-loop containing nucleoside triphosphate hydrolases"/>
    <property type="match status" value="1"/>
</dbReference>
<feature type="domain" description="NadR/Ttd14 AAA" evidence="1">
    <location>
        <begin position="3"/>
        <end position="159"/>
    </location>
</feature>
<sequence>MLVVISGCSGAGKSTLLAELARRGYAVVEEPGRRIIAQERAGEGSALPWVDAEAFGRRGLAMSVTDHGAAQGLTFFDRGIVDAVVAITARGGDLPVAPLATNRYDRLFLAPPWPEIYENDADRRHSLETALRDYERVRRAYLDAGYQAVMLPCDTVSARADFVLANCQGGSGRSRE</sequence>
<comment type="caution">
    <text evidence="2">The sequence shown here is derived from an EMBL/GenBank/DDBJ whole genome shotgun (WGS) entry which is preliminary data.</text>
</comment>
<dbReference type="EMBL" id="VASG01000004">
    <property type="protein sequence ID" value="TLP73675.1"/>
    <property type="molecule type" value="Genomic_DNA"/>
</dbReference>
<gene>
    <name evidence="2" type="ORF">FEA48_15675</name>
</gene>
<dbReference type="Proteomes" id="UP000307510">
    <property type="component" value="Unassembled WGS sequence"/>
</dbReference>
<dbReference type="Pfam" id="PF13521">
    <property type="entry name" value="AAA_28"/>
    <property type="match status" value="1"/>
</dbReference>
<dbReference type="AlphaFoldDB" id="A0A5R9A6L1"/>
<dbReference type="Gene3D" id="3.40.50.300">
    <property type="entry name" value="P-loop containing nucleotide triphosphate hydrolases"/>
    <property type="match status" value="1"/>
</dbReference>
<reference evidence="2 3" key="1">
    <citation type="submission" date="2019-05" db="EMBL/GenBank/DDBJ databases">
        <authorList>
            <person name="Moore K."/>
            <person name="O'Neill P."/>
            <person name="Farbos A."/>
            <person name="Studholme D.J."/>
        </authorList>
    </citation>
    <scope>NUCLEOTIDE SEQUENCE [LARGE SCALE GENOMIC DNA]</scope>
    <source>
        <strain evidence="2 3">DSM 9128</strain>
    </source>
</reference>
<dbReference type="InterPro" id="IPR027417">
    <property type="entry name" value="P-loop_NTPase"/>
</dbReference>
<organism evidence="2 3">
    <name type="scientific">Pseudomonas nitroreducens</name>
    <dbReference type="NCBI Taxonomy" id="46680"/>
    <lineage>
        <taxon>Bacteria</taxon>
        <taxon>Pseudomonadati</taxon>
        <taxon>Pseudomonadota</taxon>
        <taxon>Gammaproteobacteria</taxon>
        <taxon>Pseudomonadales</taxon>
        <taxon>Pseudomonadaceae</taxon>
        <taxon>Pseudomonas</taxon>
    </lineage>
</organism>
<name>A0A5R9A6L1_PSENT</name>
<evidence type="ECO:0000313" key="2">
    <source>
        <dbReference type="EMBL" id="TLP73675.1"/>
    </source>
</evidence>